<evidence type="ECO:0000313" key="2">
    <source>
        <dbReference type="Proteomes" id="UP000729402"/>
    </source>
</evidence>
<reference evidence="1" key="1">
    <citation type="journal article" date="2021" name="bioRxiv">
        <title>Whole Genome Assembly and Annotation of Northern Wild Rice, Zizania palustris L., Supports a Whole Genome Duplication in the Zizania Genus.</title>
        <authorList>
            <person name="Haas M."/>
            <person name="Kono T."/>
            <person name="Macchietto M."/>
            <person name="Millas R."/>
            <person name="McGilp L."/>
            <person name="Shao M."/>
            <person name="Duquette J."/>
            <person name="Hirsch C.N."/>
            <person name="Kimball J."/>
        </authorList>
    </citation>
    <scope>NUCLEOTIDE SEQUENCE</scope>
    <source>
        <tissue evidence="1">Fresh leaf tissue</tissue>
    </source>
</reference>
<dbReference type="AlphaFoldDB" id="A0A8J5TGQ5"/>
<organism evidence="1 2">
    <name type="scientific">Zizania palustris</name>
    <name type="common">Northern wild rice</name>
    <dbReference type="NCBI Taxonomy" id="103762"/>
    <lineage>
        <taxon>Eukaryota</taxon>
        <taxon>Viridiplantae</taxon>
        <taxon>Streptophyta</taxon>
        <taxon>Embryophyta</taxon>
        <taxon>Tracheophyta</taxon>
        <taxon>Spermatophyta</taxon>
        <taxon>Magnoliopsida</taxon>
        <taxon>Liliopsida</taxon>
        <taxon>Poales</taxon>
        <taxon>Poaceae</taxon>
        <taxon>BOP clade</taxon>
        <taxon>Oryzoideae</taxon>
        <taxon>Oryzeae</taxon>
        <taxon>Zizaniinae</taxon>
        <taxon>Zizania</taxon>
    </lineage>
</organism>
<proteinExistence type="predicted"/>
<keyword evidence="2" id="KW-1185">Reference proteome</keyword>
<evidence type="ECO:0000313" key="1">
    <source>
        <dbReference type="EMBL" id="KAG8083830.1"/>
    </source>
</evidence>
<name>A0A8J5TGQ5_ZIZPA</name>
<sequence length="76" mass="8229">MAGKEGEQWVGATVDFLEGISRAALRWAADHLLCVGDHLVLLHVLKDPNYEQGKTLLWEATGSCCGGGESPMGRYL</sequence>
<dbReference type="Proteomes" id="UP000729402">
    <property type="component" value="Unassembled WGS sequence"/>
</dbReference>
<gene>
    <name evidence="1" type="ORF">GUJ93_ZPchr0010g9480</name>
</gene>
<protein>
    <recommendedName>
        <fullName evidence="3">UspA domain-containing protein</fullName>
    </recommendedName>
</protein>
<dbReference type="EMBL" id="JAAALK010000082">
    <property type="protein sequence ID" value="KAG8083830.1"/>
    <property type="molecule type" value="Genomic_DNA"/>
</dbReference>
<accession>A0A8J5TGQ5</accession>
<reference evidence="1" key="2">
    <citation type="submission" date="2021-02" db="EMBL/GenBank/DDBJ databases">
        <authorList>
            <person name="Kimball J.A."/>
            <person name="Haas M.W."/>
            <person name="Macchietto M."/>
            <person name="Kono T."/>
            <person name="Duquette J."/>
            <person name="Shao M."/>
        </authorList>
    </citation>
    <scope>NUCLEOTIDE SEQUENCE</scope>
    <source>
        <tissue evidence="1">Fresh leaf tissue</tissue>
    </source>
</reference>
<evidence type="ECO:0008006" key="3">
    <source>
        <dbReference type="Google" id="ProtNLM"/>
    </source>
</evidence>
<dbReference type="OrthoDB" id="843225at2759"/>
<comment type="caution">
    <text evidence="1">The sequence shown here is derived from an EMBL/GenBank/DDBJ whole genome shotgun (WGS) entry which is preliminary data.</text>
</comment>